<protein>
    <submittedName>
        <fullName evidence="1">Uncharacterized protein</fullName>
    </submittedName>
</protein>
<sequence length="179" mass="19416">SERRGGGGSHSLALVRNVLGISFSVLSCRVVLLSHLVGLPVCSRGLGKDLVVPYATSSRYEIGIVWYVDYEDEETDCSSDIFEVDLNLVTYKPSTSNRLIFLTDPKHKQLTPFISKSSQMRLGLPSTAVVGDRFGVSDRAVAAIASSVLHDVGPITSNNSDLVVDNNKLRTEKASSFKL</sequence>
<comment type="caution">
    <text evidence="1">The sequence shown here is derived from an EMBL/GenBank/DDBJ whole genome shotgun (WGS) entry which is preliminary data.</text>
</comment>
<reference evidence="1 2" key="1">
    <citation type="journal article" date="2019" name="Sci. Rep.">
        <title>Orb-weaving spider Araneus ventricosus genome elucidates the spidroin gene catalogue.</title>
        <authorList>
            <person name="Kono N."/>
            <person name="Nakamura H."/>
            <person name="Ohtoshi R."/>
            <person name="Moran D.A.P."/>
            <person name="Shinohara A."/>
            <person name="Yoshida Y."/>
            <person name="Fujiwara M."/>
            <person name="Mori M."/>
            <person name="Tomita M."/>
            <person name="Arakawa K."/>
        </authorList>
    </citation>
    <scope>NUCLEOTIDE SEQUENCE [LARGE SCALE GENOMIC DNA]</scope>
</reference>
<name>A0A4Y2VWY0_ARAVE</name>
<proteinExistence type="predicted"/>
<accession>A0A4Y2VWY0</accession>
<gene>
    <name evidence="1" type="ORF">AVEN_137681_1</name>
</gene>
<organism evidence="1 2">
    <name type="scientific">Araneus ventricosus</name>
    <name type="common">Orbweaver spider</name>
    <name type="synonym">Epeira ventricosa</name>
    <dbReference type="NCBI Taxonomy" id="182803"/>
    <lineage>
        <taxon>Eukaryota</taxon>
        <taxon>Metazoa</taxon>
        <taxon>Ecdysozoa</taxon>
        <taxon>Arthropoda</taxon>
        <taxon>Chelicerata</taxon>
        <taxon>Arachnida</taxon>
        <taxon>Araneae</taxon>
        <taxon>Araneomorphae</taxon>
        <taxon>Entelegynae</taxon>
        <taxon>Araneoidea</taxon>
        <taxon>Araneidae</taxon>
        <taxon>Araneus</taxon>
    </lineage>
</organism>
<dbReference type="EMBL" id="BGPR01051324">
    <property type="protein sequence ID" value="GBO28287.1"/>
    <property type="molecule type" value="Genomic_DNA"/>
</dbReference>
<evidence type="ECO:0000313" key="1">
    <source>
        <dbReference type="EMBL" id="GBO28287.1"/>
    </source>
</evidence>
<feature type="non-terminal residue" evidence="1">
    <location>
        <position position="1"/>
    </location>
</feature>
<evidence type="ECO:0000313" key="2">
    <source>
        <dbReference type="Proteomes" id="UP000499080"/>
    </source>
</evidence>
<keyword evidence="2" id="KW-1185">Reference proteome</keyword>
<dbReference type="AlphaFoldDB" id="A0A4Y2VWY0"/>
<dbReference type="Proteomes" id="UP000499080">
    <property type="component" value="Unassembled WGS sequence"/>
</dbReference>